<feature type="compositionally biased region" description="Basic and acidic residues" evidence="1">
    <location>
        <begin position="108"/>
        <end position="120"/>
    </location>
</feature>
<gene>
    <name evidence="2" type="ORF">SAMN05444955_11219</name>
</gene>
<evidence type="ECO:0000313" key="2">
    <source>
        <dbReference type="EMBL" id="SEN46263.1"/>
    </source>
</evidence>
<dbReference type="Proteomes" id="UP000199695">
    <property type="component" value="Unassembled WGS sequence"/>
</dbReference>
<organism evidence="2 3">
    <name type="scientific">Lihuaxuella thermophila</name>
    <dbReference type="NCBI Taxonomy" id="1173111"/>
    <lineage>
        <taxon>Bacteria</taxon>
        <taxon>Bacillati</taxon>
        <taxon>Bacillota</taxon>
        <taxon>Bacilli</taxon>
        <taxon>Bacillales</taxon>
        <taxon>Thermoactinomycetaceae</taxon>
        <taxon>Lihuaxuella</taxon>
    </lineage>
</organism>
<evidence type="ECO:0000256" key="1">
    <source>
        <dbReference type="SAM" id="MobiDB-lite"/>
    </source>
</evidence>
<protein>
    <submittedName>
        <fullName evidence="2">Uncharacterized protein</fullName>
    </submittedName>
</protein>
<reference evidence="2 3" key="1">
    <citation type="submission" date="2016-10" db="EMBL/GenBank/DDBJ databases">
        <authorList>
            <person name="de Groot N.N."/>
        </authorList>
    </citation>
    <scope>NUCLEOTIDE SEQUENCE [LARGE SCALE GENOMIC DNA]</scope>
    <source>
        <strain evidence="2 3">DSM 46701</strain>
    </source>
</reference>
<accession>A0A1H8GQI4</accession>
<dbReference type="EMBL" id="FOCQ01000012">
    <property type="protein sequence ID" value="SEN46263.1"/>
    <property type="molecule type" value="Genomic_DNA"/>
</dbReference>
<proteinExistence type="predicted"/>
<feature type="region of interest" description="Disordered" evidence="1">
    <location>
        <begin position="101"/>
        <end position="120"/>
    </location>
</feature>
<name>A0A1H8GQI4_9BACL</name>
<sequence length="120" mass="14200">MDMTRVGIEVLYLSRIECKDCGRLIRRRHLQERKPGQGETHICPSPGCRRDEKGVVRYRRQHTIDNQEQKYRLLRHTPYKQIPVALIALGTITVSKYHKNQRQSVPEIKMEKGNKLHQEK</sequence>
<keyword evidence="3" id="KW-1185">Reference proteome</keyword>
<dbReference type="STRING" id="1173111.SAMN05444955_11219"/>
<evidence type="ECO:0000313" key="3">
    <source>
        <dbReference type="Proteomes" id="UP000199695"/>
    </source>
</evidence>
<dbReference type="AlphaFoldDB" id="A0A1H8GQI4"/>